<name>A0A4C1Z8X3_EUMVA</name>
<comment type="caution">
    <text evidence="1">The sequence shown here is derived from an EMBL/GenBank/DDBJ whole genome shotgun (WGS) entry which is preliminary data.</text>
</comment>
<organism evidence="1 2">
    <name type="scientific">Eumeta variegata</name>
    <name type="common">Bagworm moth</name>
    <name type="synonym">Eumeta japonica</name>
    <dbReference type="NCBI Taxonomy" id="151549"/>
    <lineage>
        <taxon>Eukaryota</taxon>
        <taxon>Metazoa</taxon>
        <taxon>Ecdysozoa</taxon>
        <taxon>Arthropoda</taxon>
        <taxon>Hexapoda</taxon>
        <taxon>Insecta</taxon>
        <taxon>Pterygota</taxon>
        <taxon>Neoptera</taxon>
        <taxon>Endopterygota</taxon>
        <taxon>Lepidoptera</taxon>
        <taxon>Glossata</taxon>
        <taxon>Ditrysia</taxon>
        <taxon>Tineoidea</taxon>
        <taxon>Psychidae</taxon>
        <taxon>Oiketicinae</taxon>
        <taxon>Eumeta</taxon>
    </lineage>
</organism>
<accession>A0A4C1Z8X3</accession>
<evidence type="ECO:0000313" key="2">
    <source>
        <dbReference type="Proteomes" id="UP000299102"/>
    </source>
</evidence>
<protein>
    <recommendedName>
        <fullName evidence="3">Reverse transcriptase domain-containing protein</fullName>
    </recommendedName>
</protein>
<sequence>MGIFFQNVSKEIHVPTLRSKYGVSSDLLQALQFLYRNSSACVGINGAYSVPFVISRGVREGCIASPRLFMNGCLRNLKEHECENIRMDELLVNCLLYADGQVIIGPSACDLQECRIARRVSRQSRLAIHNGILNPMLMCGSEKLGMAKVK</sequence>
<proteinExistence type="predicted"/>
<evidence type="ECO:0000313" key="1">
    <source>
        <dbReference type="EMBL" id="GBP83369.1"/>
    </source>
</evidence>
<reference evidence="1 2" key="1">
    <citation type="journal article" date="2019" name="Commun. Biol.">
        <title>The bagworm genome reveals a unique fibroin gene that provides high tensile strength.</title>
        <authorList>
            <person name="Kono N."/>
            <person name="Nakamura H."/>
            <person name="Ohtoshi R."/>
            <person name="Tomita M."/>
            <person name="Numata K."/>
            <person name="Arakawa K."/>
        </authorList>
    </citation>
    <scope>NUCLEOTIDE SEQUENCE [LARGE SCALE GENOMIC DNA]</scope>
</reference>
<dbReference type="STRING" id="151549.A0A4C1Z8X3"/>
<dbReference type="Proteomes" id="UP000299102">
    <property type="component" value="Unassembled WGS sequence"/>
</dbReference>
<gene>
    <name evidence="1" type="ORF">EVAR_52986_1</name>
</gene>
<dbReference type="AlphaFoldDB" id="A0A4C1Z8X3"/>
<dbReference type="EMBL" id="BGZK01001617">
    <property type="protein sequence ID" value="GBP83369.1"/>
    <property type="molecule type" value="Genomic_DNA"/>
</dbReference>
<dbReference type="OrthoDB" id="8775810at2759"/>
<evidence type="ECO:0008006" key="3">
    <source>
        <dbReference type="Google" id="ProtNLM"/>
    </source>
</evidence>
<keyword evidence="2" id="KW-1185">Reference proteome</keyword>